<dbReference type="AlphaFoldDB" id="A0AAU8YYB0"/>
<evidence type="ECO:0000313" key="4">
    <source>
        <dbReference type="Proteomes" id="UP000238070"/>
    </source>
</evidence>
<dbReference type="PANTHER" id="PTHR33171">
    <property type="entry name" value="LAR_N DOMAIN-CONTAINING PROTEIN"/>
    <property type="match status" value="1"/>
</dbReference>
<protein>
    <submittedName>
        <fullName evidence="3">Nickel-dependent lactate racemase</fullName>
    </submittedName>
</protein>
<organism evidence="3 4">
    <name type="scientific">Clostridium botulinum</name>
    <dbReference type="NCBI Taxonomy" id="1491"/>
    <lineage>
        <taxon>Bacteria</taxon>
        <taxon>Bacillati</taxon>
        <taxon>Bacillota</taxon>
        <taxon>Clostridia</taxon>
        <taxon>Eubacteriales</taxon>
        <taxon>Clostridiaceae</taxon>
        <taxon>Clostridium</taxon>
    </lineage>
</organism>
<gene>
    <name evidence="3" type="ORF">C3B64_13330</name>
</gene>
<dbReference type="NCBIfam" id="NF033504">
    <property type="entry name" value="Ni_dep_LarA"/>
    <property type="match status" value="1"/>
</dbReference>
<dbReference type="GO" id="GO:0050043">
    <property type="term" value="F:lactate racemase activity"/>
    <property type="evidence" value="ECO:0007669"/>
    <property type="project" value="InterPro"/>
</dbReference>
<dbReference type="Gene3D" id="3.40.50.11440">
    <property type="match status" value="1"/>
</dbReference>
<sequence length="428" mass="48406">MDECNLKYGDGYKNILFKPNHNVDILDKNFLSQKKEEGVIKRALLNPIESRKINEIVTSEDRLCIVISDVTRLWQKPRVFLPILIEEIKRSGIKDENIIFLCALGSHRKQSKEEHIKILGENLYKRFKIIDHYSKTKDEMVYIGETSFKTPVVVNKLVKECTKVIITGGITFHDMAGFGGGRKSILPGVSSYETIMANHALVLNPDKNGINPNCSCGNLENNPMHLDMMEACNMIKPSFLLNVIMDSKGNITEAVAGDYAKAFERGCELLQENNGLKIKELKDTVIVSAGGFPKDINLYQSSKALSNAKEAVKKGGKIILFTQCIEGIGNKEVEEIINNFNDNEEREEELRRKFTVSKFAAYLICSIAKEYELILISDIKEELVSKAGIRVFRDENIIDEILEEILEENEEIYVMPDGSSLLPIYSNR</sequence>
<dbReference type="InterPro" id="IPR048520">
    <property type="entry name" value="LarA_C"/>
</dbReference>
<evidence type="ECO:0000259" key="1">
    <source>
        <dbReference type="Pfam" id="PF09861"/>
    </source>
</evidence>
<proteinExistence type="predicted"/>
<reference evidence="3 4" key="1">
    <citation type="submission" date="2018-01" db="EMBL/GenBank/DDBJ databases">
        <title>Genetic Diversity of Clostridium botulinum in seafood.</title>
        <authorList>
            <person name="Athira V."/>
            <person name="Arun Jyothi P.V."/>
            <person name="Lalitha K.V."/>
            <person name="Joseph T.C."/>
        </authorList>
    </citation>
    <scope>NUCLEOTIDE SEQUENCE [LARGE SCALE GENOMIC DNA]</scope>
    <source>
        <strain evidence="3 4">Mfbjulcb5</strain>
    </source>
</reference>
<dbReference type="InterPro" id="IPR048068">
    <property type="entry name" value="LarA-like"/>
</dbReference>
<dbReference type="Pfam" id="PF21113">
    <property type="entry name" value="LarA_C"/>
    <property type="match status" value="1"/>
</dbReference>
<dbReference type="Gene3D" id="3.90.226.30">
    <property type="match status" value="1"/>
</dbReference>
<dbReference type="InterPro" id="IPR043166">
    <property type="entry name" value="LarA-like_C"/>
</dbReference>
<feature type="domain" description="Lactate racemase C-terminal" evidence="2">
    <location>
        <begin position="282"/>
        <end position="421"/>
    </location>
</feature>
<dbReference type="Pfam" id="PF09861">
    <property type="entry name" value="Lar_N"/>
    <property type="match status" value="1"/>
</dbReference>
<name>A0AAU8YYB0_CLOBO</name>
<dbReference type="EMBL" id="CP027776">
    <property type="protein sequence ID" value="AVP65182.1"/>
    <property type="molecule type" value="Genomic_DNA"/>
</dbReference>
<dbReference type="InterPro" id="IPR047926">
    <property type="entry name" value="Ni_dep_LarA"/>
</dbReference>
<dbReference type="RefSeq" id="WP_053818245.1">
    <property type="nucleotide sequence ID" value="NZ_UFWX01000001.1"/>
</dbReference>
<evidence type="ECO:0000313" key="3">
    <source>
        <dbReference type="EMBL" id="AVP65182.1"/>
    </source>
</evidence>
<dbReference type="Proteomes" id="UP000238070">
    <property type="component" value="Chromosome"/>
</dbReference>
<accession>A0AAU8YYB0</accession>
<dbReference type="InterPro" id="IPR018657">
    <property type="entry name" value="LarA-like_N"/>
</dbReference>
<dbReference type="PANTHER" id="PTHR33171:SF17">
    <property type="entry name" value="LARA-LIKE N-TERMINAL DOMAIN-CONTAINING PROTEIN"/>
    <property type="match status" value="1"/>
</dbReference>
<evidence type="ECO:0000259" key="2">
    <source>
        <dbReference type="Pfam" id="PF21113"/>
    </source>
</evidence>
<feature type="domain" description="LarA-like N-terminal" evidence="1">
    <location>
        <begin position="8"/>
        <end position="206"/>
    </location>
</feature>